<dbReference type="InterPro" id="IPR008823">
    <property type="entry name" value="RuvB_wg_C"/>
</dbReference>
<dbReference type="GO" id="GO:0005524">
    <property type="term" value="F:ATP binding"/>
    <property type="evidence" value="ECO:0007669"/>
    <property type="project" value="UniProtKB-UniRule"/>
</dbReference>
<feature type="binding site" evidence="9">
    <location>
        <position position="297"/>
    </location>
    <ligand>
        <name>DNA</name>
        <dbReference type="ChEBI" id="CHEBI:16991"/>
    </ligand>
</feature>
<comment type="subunit">
    <text evidence="9">Homohexamer. Forms an RuvA(8)-RuvB(12)-Holliday junction (HJ) complex. HJ DNA is sandwiched between 2 RuvA tetramers; dsDNA enters through RuvA and exits via RuvB. An RuvB hexamer assembles on each DNA strand where it exits the tetramer. Each RuvB hexamer is contacted by two RuvA subunits (via domain III) on 2 adjacent RuvB subunits; this complex drives branch migration. In the full resolvosome a probable DNA-RuvA(4)-RuvB(12)-RuvC(2) complex forms which resolves the HJ.</text>
</comment>
<keyword evidence="4 9" id="KW-0378">Hydrolase</keyword>
<feature type="binding site" evidence="9">
    <location>
        <position position="168"/>
    </location>
    <ligand>
        <name>ATP</name>
        <dbReference type="ChEBI" id="CHEBI:30616"/>
    </ligand>
</feature>
<feature type="binding site" evidence="9">
    <location>
        <position position="158"/>
    </location>
    <ligand>
        <name>ATP</name>
        <dbReference type="ChEBI" id="CHEBI:30616"/>
    </ligand>
</feature>
<dbReference type="InterPro" id="IPR008824">
    <property type="entry name" value="RuvB-like_N"/>
</dbReference>
<dbReference type="InterPro" id="IPR004605">
    <property type="entry name" value="DNA_helicase_Holl-junc_RuvB"/>
</dbReference>
<evidence type="ECO:0000256" key="8">
    <source>
        <dbReference type="ARBA" id="ARBA00023204"/>
    </source>
</evidence>
<comment type="subcellular location">
    <subcellularLocation>
        <location evidence="9">Cytoplasm</location>
    </subcellularLocation>
</comment>
<accession>A0A449AWC8</accession>
<feature type="domain" description="AAA+ ATPase" evidence="10">
    <location>
        <begin position="38"/>
        <end position="169"/>
    </location>
</feature>
<keyword evidence="1 9" id="KW-0963">Cytoplasm</keyword>
<dbReference type="GO" id="GO:0006310">
    <property type="term" value="P:DNA recombination"/>
    <property type="evidence" value="ECO:0007669"/>
    <property type="project" value="UniProtKB-UniRule"/>
</dbReference>
<feature type="binding site" evidence="9">
    <location>
        <begin position="115"/>
        <end position="117"/>
    </location>
    <ligand>
        <name>ATP</name>
        <dbReference type="ChEBI" id="CHEBI:30616"/>
    </ligand>
</feature>
<dbReference type="GO" id="GO:0048476">
    <property type="term" value="C:Holliday junction resolvase complex"/>
    <property type="evidence" value="ECO:0007669"/>
    <property type="project" value="UniProtKB-UniRule"/>
</dbReference>
<dbReference type="InterPro" id="IPR036388">
    <property type="entry name" value="WH-like_DNA-bd_sf"/>
</dbReference>
<proteinExistence type="inferred from homology"/>
<dbReference type="EMBL" id="LR215024">
    <property type="protein sequence ID" value="VEU70984.1"/>
    <property type="molecule type" value="Genomic_DNA"/>
</dbReference>
<dbReference type="PANTHER" id="PTHR42848">
    <property type="match status" value="1"/>
</dbReference>
<reference evidence="11 12" key="1">
    <citation type="submission" date="2019-01" db="EMBL/GenBank/DDBJ databases">
        <authorList>
            <consortium name="Pathogen Informatics"/>
        </authorList>
    </citation>
    <scope>NUCLEOTIDE SEQUENCE [LARGE SCALE GENOMIC DNA]</scope>
    <source>
        <strain evidence="11 12">NCTC10194</strain>
    </source>
</reference>
<dbReference type="Pfam" id="PF17864">
    <property type="entry name" value="AAA_lid_4"/>
    <property type="match status" value="1"/>
</dbReference>
<dbReference type="EC" id="3.6.4.-" evidence="9"/>
<evidence type="ECO:0000313" key="11">
    <source>
        <dbReference type="EMBL" id="VEU70984.1"/>
    </source>
</evidence>
<organism evidence="11 12">
    <name type="scientific">Mycoplasmopsis glycophila</name>
    <dbReference type="NCBI Taxonomy" id="171285"/>
    <lineage>
        <taxon>Bacteria</taxon>
        <taxon>Bacillati</taxon>
        <taxon>Mycoplasmatota</taxon>
        <taxon>Mycoplasmoidales</taxon>
        <taxon>Metamycoplasmataceae</taxon>
        <taxon>Mycoplasmopsis</taxon>
    </lineage>
</organism>
<feature type="binding site" evidence="9">
    <location>
        <position position="8"/>
    </location>
    <ligand>
        <name>ATP</name>
        <dbReference type="ChEBI" id="CHEBI:30616"/>
    </ligand>
</feature>
<gene>
    <name evidence="11" type="primary">MCYN0336</name>
    <name evidence="9" type="synonym">ruvB</name>
    <name evidence="11" type="ORF">NCTC10194_00642</name>
</gene>
<sequence length="317" mass="36452">MYKHNNLRPLKFEDFIGQDKLIKTLKAMITSSQIKKCVLSHILFYAPPGMGKTTLATIIANETDKKIHYIQGANLEKKADIINMLSIIQDGDIVFVDEIHSINRNIIEFLYSAIEDFVFDLIIGAEGNSRALRMKIKPFTLIGATTKINEIPQPFKDRFGYIARLVPYNEKDILKIIKHSTKKMNLKIPLEIQKFIANYARLTPRIANHLLERISDFAIAENNGKIDLNIVQKTFKNLDLYQFGLTKDHVEYLEILKNIGHNRSLSLDTITGISIHNKETILNEIEPILIYLKFIEKNSRGRKISDKGINYLLEQLK</sequence>
<feature type="binding site" evidence="9">
    <location>
        <position position="302"/>
    </location>
    <ligand>
        <name>DNA</name>
        <dbReference type="ChEBI" id="CHEBI:16991"/>
    </ligand>
</feature>
<evidence type="ECO:0000313" key="12">
    <source>
        <dbReference type="Proteomes" id="UP000290815"/>
    </source>
</evidence>
<evidence type="ECO:0000256" key="5">
    <source>
        <dbReference type="ARBA" id="ARBA00022840"/>
    </source>
</evidence>
<feature type="region of interest" description="Head domain (RuvB-H)" evidence="9">
    <location>
        <begin position="242"/>
        <end position="317"/>
    </location>
</feature>
<comment type="caution">
    <text evidence="9">Lacks conserved residue(s) required for the propagation of feature annotation.</text>
</comment>
<keyword evidence="8 9" id="KW-0234">DNA repair</keyword>
<dbReference type="Gene3D" id="3.40.50.300">
    <property type="entry name" value="P-loop containing nucleotide triphosphate hydrolases"/>
    <property type="match status" value="1"/>
</dbReference>
<dbReference type="Proteomes" id="UP000290815">
    <property type="component" value="Chromosome"/>
</dbReference>
<evidence type="ECO:0000256" key="4">
    <source>
        <dbReference type="ARBA" id="ARBA00022801"/>
    </source>
</evidence>
<evidence type="ECO:0000256" key="7">
    <source>
        <dbReference type="ARBA" id="ARBA00023172"/>
    </source>
</evidence>
<evidence type="ECO:0000256" key="6">
    <source>
        <dbReference type="ARBA" id="ARBA00023125"/>
    </source>
</evidence>
<dbReference type="CDD" id="cd00009">
    <property type="entry name" value="AAA"/>
    <property type="match status" value="1"/>
</dbReference>
<evidence type="ECO:0000259" key="10">
    <source>
        <dbReference type="SMART" id="SM00382"/>
    </source>
</evidence>
<feature type="binding site" evidence="9">
    <location>
        <position position="53"/>
    </location>
    <ligand>
        <name>ATP</name>
        <dbReference type="ChEBI" id="CHEBI:30616"/>
    </ligand>
</feature>
<keyword evidence="11" id="KW-0347">Helicase</keyword>
<dbReference type="RefSeq" id="WP_044888846.1">
    <property type="nucleotide sequence ID" value="NZ_LR215024.1"/>
</dbReference>
<name>A0A449AWC8_9BACT</name>
<protein>
    <recommendedName>
        <fullName evidence="9">Holliday junction branch migration complex subunit RuvB</fullName>
        <ecNumber evidence="9">3.6.4.-</ecNumber>
    </recommendedName>
</protein>
<keyword evidence="3 9" id="KW-0227">DNA damage</keyword>
<dbReference type="GO" id="GO:0016887">
    <property type="term" value="F:ATP hydrolysis activity"/>
    <property type="evidence" value="ECO:0007669"/>
    <property type="project" value="RHEA"/>
</dbReference>
<dbReference type="Gene3D" id="1.10.10.10">
    <property type="entry name" value="Winged helix-like DNA-binding domain superfamily/Winged helix DNA-binding domain"/>
    <property type="match status" value="1"/>
</dbReference>
<dbReference type="Pfam" id="PF05496">
    <property type="entry name" value="RuvB_N"/>
    <property type="match status" value="1"/>
</dbReference>
<dbReference type="InterPro" id="IPR036390">
    <property type="entry name" value="WH_DNA-bd_sf"/>
</dbReference>
<dbReference type="Gene3D" id="1.10.8.60">
    <property type="match status" value="1"/>
</dbReference>
<dbReference type="Pfam" id="PF05491">
    <property type="entry name" value="WHD_RuvB"/>
    <property type="match status" value="1"/>
</dbReference>
<dbReference type="InterPro" id="IPR041445">
    <property type="entry name" value="AAA_lid_4"/>
</dbReference>
<comment type="domain">
    <text evidence="9">Has 3 domains, the large (RuvB-L) and small ATPase (RuvB-S) domains and the C-terminal head (RuvB-H) domain. The head domain binds DNA, while the ATPase domains jointly bind ATP, ADP or are empty depending on the state of the subunit in the translocation cycle. During a single DNA translocation step the structure of each domain remains the same, but their relative positions change.</text>
</comment>
<feature type="binding site" evidence="9">
    <location>
        <position position="7"/>
    </location>
    <ligand>
        <name>ATP</name>
        <dbReference type="ChEBI" id="CHEBI:30616"/>
    </ligand>
</feature>
<dbReference type="GO" id="GO:0000400">
    <property type="term" value="F:four-way junction DNA binding"/>
    <property type="evidence" value="ECO:0007669"/>
    <property type="project" value="UniProtKB-UniRule"/>
</dbReference>
<evidence type="ECO:0000256" key="2">
    <source>
        <dbReference type="ARBA" id="ARBA00022741"/>
    </source>
</evidence>
<dbReference type="NCBIfam" id="NF000868">
    <property type="entry name" value="PRK00080.1"/>
    <property type="match status" value="1"/>
</dbReference>
<keyword evidence="7 9" id="KW-0233">DNA recombination</keyword>
<feature type="binding site" evidence="9">
    <location>
        <position position="49"/>
    </location>
    <ligand>
        <name>ATP</name>
        <dbReference type="ChEBI" id="CHEBI:30616"/>
    </ligand>
</feature>
<comment type="catalytic activity">
    <reaction evidence="9">
        <text>ATP + H2O = ADP + phosphate + H(+)</text>
        <dbReference type="Rhea" id="RHEA:13065"/>
        <dbReference type="ChEBI" id="CHEBI:15377"/>
        <dbReference type="ChEBI" id="CHEBI:15378"/>
        <dbReference type="ChEBI" id="CHEBI:30616"/>
        <dbReference type="ChEBI" id="CHEBI:43474"/>
        <dbReference type="ChEBI" id="CHEBI:456216"/>
    </reaction>
</comment>
<keyword evidence="6 9" id="KW-0238">DNA-binding</keyword>
<feature type="binding site" evidence="9">
    <location>
        <position position="52"/>
    </location>
    <ligand>
        <name>ATP</name>
        <dbReference type="ChEBI" id="CHEBI:30616"/>
    </ligand>
</feature>
<feature type="binding site" evidence="9">
    <location>
        <position position="54"/>
    </location>
    <ligand>
        <name>ATP</name>
        <dbReference type="ChEBI" id="CHEBI:30616"/>
    </ligand>
</feature>
<dbReference type="GO" id="GO:0006281">
    <property type="term" value="P:DNA repair"/>
    <property type="evidence" value="ECO:0007669"/>
    <property type="project" value="UniProtKB-UniRule"/>
</dbReference>
<evidence type="ECO:0000256" key="9">
    <source>
        <dbReference type="HAMAP-Rule" id="MF_00016"/>
    </source>
</evidence>
<feature type="binding site" evidence="9">
    <location>
        <position position="205"/>
    </location>
    <ligand>
        <name>ATP</name>
        <dbReference type="ChEBI" id="CHEBI:30616"/>
    </ligand>
</feature>
<dbReference type="SUPFAM" id="SSF52540">
    <property type="entry name" value="P-loop containing nucleoside triphosphate hydrolases"/>
    <property type="match status" value="1"/>
</dbReference>
<evidence type="ECO:0000256" key="1">
    <source>
        <dbReference type="ARBA" id="ARBA00022490"/>
    </source>
</evidence>
<feature type="binding site" evidence="9">
    <location>
        <position position="53"/>
    </location>
    <ligand>
        <name>Mg(2+)</name>
        <dbReference type="ChEBI" id="CHEBI:18420"/>
    </ligand>
</feature>
<dbReference type="GO" id="GO:0009378">
    <property type="term" value="F:four-way junction helicase activity"/>
    <property type="evidence" value="ECO:0007669"/>
    <property type="project" value="InterPro"/>
</dbReference>
<feature type="region of interest" description="Small ATPAse domain (RuvB-S)" evidence="9">
    <location>
        <begin position="169"/>
        <end position="239"/>
    </location>
</feature>
<dbReference type="AlphaFoldDB" id="A0A449AWC8"/>
<keyword evidence="5 9" id="KW-0067">ATP-binding</keyword>
<dbReference type="InterPro" id="IPR027417">
    <property type="entry name" value="P-loop_NTPase"/>
</dbReference>
<dbReference type="PANTHER" id="PTHR42848:SF1">
    <property type="entry name" value="HOLLIDAY JUNCTION BRANCH MIGRATION COMPLEX SUBUNIT RUVB"/>
    <property type="match status" value="1"/>
</dbReference>
<dbReference type="SUPFAM" id="SSF46785">
    <property type="entry name" value="Winged helix' DNA-binding domain"/>
    <property type="match status" value="1"/>
</dbReference>
<dbReference type="GO" id="GO:0005737">
    <property type="term" value="C:cytoplasm"/>
    <property type="evidence" value="ECO:0007669"/>
    <property type="project" value="UniProtKB-SubCell"/>
</dbReference>
<keyword evidence="12" id="KW-1185">Reference proteome</keyword>
<comment type="similarity">
    <text evidence="9">Belongs to the RuvB family.</text>
</comment>
<dbReference type="SMART" id="SM00382">
    <property type="entry name" value="AAA"/>
    <property type="match status" value="1"/>
</dbReference>
<dbReference type="KEGG" id="mgly:NCTC10194_00642"/>
<dbReference type="HAMAP" id="MF_00016">
    <property type="entry name" value="DNA_HJ_migration_RuvB"/>
    <property type="match status" value="1"/>
</dbReference>
<comment type="function">
    <text evidence="9">The RuvA-RuvB-RuvC complex processes Holliday junction (HJ) DNA during genetic recombination and DNA repair, while the RuvA-RuvB complex plays an important role in the rescue of blocked DNA replication forks via replication fork reversal (RFR). RuvA specifically binds to HJ cruciform DNA, conferring on it an open structure. The RuvB hexamer acts as an ATP-dependent pump, pulling dsDNA into and through the RuvAB complex. RuvB forms 2 homohexamers on either side of HJ DNA bound by 1 or 2 RuvA tetramers; 4 subunits per hexamer contact DNA at a time. Coordinated motions by a converter formed by DNA-disengaged RuvB subunits stimulates ATP hydrolysis and nucleotide exchange. Immobilization of the converter enables RuvB to convert the ATP-contained energy into a lever motion, pulling 2 nucleotides of DNA out of the RuvA tetramer per ATP hydrolyzed, thus driving DNA branch migration. The RuvB motors rotate together with the DNA substrate, which together with the progressing nucleotide cycle form the mechanistic basis for DNA recombination by continuous HJ branch migration. Branch migration allows RuvC to scan DNA until it finds its consensus sequence, where it cleaves and resolves cruciform DNA.</text>
</comment>
<dbReference type="InterPro" id="IPR003593">
    <property type="entry name" value="AAA+_ATPase"/>
</dbReference>
<evidence type="ECO:0000256" key="3">
    <source>
        <dbReference type="ARBA" id="ARBA00022763"/>
    </source>
</evidence>
<keyword evidence="2 9" id="KW-0547">Nucleotide-binding</keyword>